<evidence type="ECO:0000313" key="1">
    <source>
        <dbReference type="EMBL" id="GAV09678.1"/>
    </source>
</evidence>
<evidence type="ECO:0000313" key="2">
    <source>
        <dbReference type="Proteomes" id="UP000186922"/>
    </source>
</evidence>
<protein>
    <submittedName>
        <fullName evidence="1">Uncharacterized protein</fullName>
    </submittedName>
</protein>
<accession>A0A1D1WAM8</accession>
<reference evidence="1 2" key="1">
    <citation type="journal article" date="2016" name="Nat. Commun.">
        <title>Extremotolerant tardigrade genome and improved radiotolerance of human cultured cells by tardigrade-unique protein.</title>
        <authorList>
            <person name="Hashimoto T."/>
            <person name="Horikawa D.D."/>
            <person name="Saito Y."/>
            <person name="Kuwahara H."/>
            <person name="Kozuka-Hata H."/>
            <person name="Shin-I T."/>
            <person name="Minakuchi Y."/>
            <person name="Ohishi K."/>
            <person name="Motoyama A."/>
            <person name="Aizu T."/>
            <person name="Enomoto A."/>
            <person name="Kondo K."/>
            <person name="Tanaka S."/>
            <person name="Hara Y."/>
            <person name="Koshikawa S."/>
            <person name="Sagara H."/>
            <person name="Miura T."/>
            <person name="Yokobori S."/>
            <person name="Miyagawa K."/>
            <person name="Suzuki Y."/>
            <person name="Kubo T."/>
            <person name="Oyama M."/>
            <person name="Kohara Y."/>
            <person name="Fujiyama A."/>
            <person name="Arakawa K."/>
            <person name="Katayama T."/>
            <person name="Toyoda A."/>
            <person name="Kunieda T."/>
        </authorList>
    </citation>
    <scope>NUCLEOTIDE SEQUENCE [LARGE SCALE GENOMIC DNA]</scope>
    <source>
        <strain evidence="1 2">YOKOZUNA-1</strain>
    </source>
</reference>
<keyword evidence="2" id="KW-1185">Reference proteome</keyword>
<dbReference type="Proteomes" id="UP000186922">
    <property type="component" value="Unassembled WGS sequence"/>
</dbReference>
<gene>
    <name evidence="1" type="primary">RvY_19178-1</name>
    <name evidence="1" type="synonym">RvY_19178.1</name>
    <name evidence="1" type="ORF">RvY_19178</name>
</gene>
<comment type="caution">
    <text evidence="1">The sequence shown here is derived from an EMBL/GenBank/DDBJ whole genome shotgun (WGS) entry which is preliminary data.</text>
</comment>
<dbReference type="EMBL" id="BDGG01000025">
    <property type="protein sequence ID" value="GAV09678.1"/>
    <property type="molecule type" value="Genomic_DNA"/>
</dbReference>
<sequence>MSTVSFFLRKGSPANARRTGSTKLRSSTGYATDTWHAKADLQSLVDEVQAYRVSVAEDTAGKLADLERERLSLDHKIAVQRQKATAATAITNAQ</sequence>
<proteinExistence type="predicted"/>
<dbReference type="AlphaFoldDB" id="A0A1D1WAM8"/>
<name>A0A1D1WAM8_RAMVA</name>
<organism evidence="1 2">
    <name type="scientific">Ramazzottius varieornatus</name>
    <name type="common">Water bear</name>
    <name type="synonym">Tardigrade</name>
    <dbReference type="NCBI Taxonomy" id="947166"/>
    <lineage>
        <taxon>Eukaryota</taxon>
        <taxon>Metazoa</taxon>
        <taxon>Ecdysozoa</taxon>
        <taxon>Tardigrada</taxon>
        <taxon>Eutardigrada</taxon>
        <taxon>Parachela</taxon>
        <taxon>Hypsibioidea</taxon>
        <taxon>Ramazzottiidae</taxon>
        <taxon>Ramazzottius</taxon>
    </lineage>
</organism>